<gene>
    <name evidence="5" type="ORF">K431DRAFT_315811</name>
</gene>
<keyword evidence="1" id="KW-0479">Metal-binding</keyword>
<dbReference type="SMART" id="SM00066">
    <property type="entry name" value="GAL4"/>
    <property type="match status" value="1"/>
</dbReference>
<dbReference type="Proteomes" id="UP000799441">
    <property type="component" value="Unassembled WGS sequence"/>
</dbReference>
<evidence type="ECO:0000256" key="2">
    <source>
        <dbReference type="ARBA" id="ARBA00023242"/>
    </source>
</evidence>
<evidence type="ECO:0000256" key="1">
    <source>
        <dbReference type="ARBA" id="ARBA00022723"/>
    </source>
</evidence>
<dbReference type="PROSITE" id="PS50048">
    <property type="entry name" value="ZN2_CY6_FUNGAL_2"/>
    <property type="match status" value="1"/>
</dbReference>
<dbReference type="CDD" id="cd12148">
    <property type="entry name" value="fungal_TF_MHR"/>
    <property type="match status" value="1"/>
</dbReference>
<proteinExistence type="predicted"/>
<dbReference type="AlphaFoldDB" id="A0A9P4Q2Q8"/>
<feature type="region of interest" description="Disordered" evidence="3">
    <location>
        <begin position="56"/>
        <end position="75"/>
    </location>
</feature>
<dbReference type="CDD" id="cd00067">
    <property type="entry name" value="GAL4"/>
    <property type="match status" value="1"/>
</dbReference>
<dbReference type="InterPro" id="IPR001138">
    <property type="entry name" value="Zn2Cys6_DnaBD"/>
</dbReference>
<evidence type="ECO:0000313" key="5">
    <source>
        <dbReference type="EMBL" id="KAF2717381.1"/>
    </source>
</evidence>
<dbReference type="Gene3D" id="4.10.240.10">
    <property type="entry name" value="Zn(2)-C6 fungal-type DNA-binding domain"/>
    <property type="match status" value="1"/>
</dbReference>
<protein>
    <recommendedName>
        <fullName evidence="4">Zn(2)-C6 fungal-type domain-containing protein</fullName>
    </recommendedName>
</protein>
<accession>A0A9P4Q2Q8</accession>
<sequence>MFQSFHLSDTAASAKRRRNRQPKACQPCRLRKLRCDFTQPCQRCCQREHEDLCVYGKGPEGRRRNNSSLSNTEPSILNEQVQDNSLRDVDSFRTNIHQAHALDQPRALGVYEQDILNLVKSVAGKINQVCETEVETGEILYFGRNSHLAFLNTLLPHVYETRQKQLLPSDHSLASALGLSNRTSLHPFGSLWNATANITLGEILQALPKNDICLKYFYVYMHSVHPFYPFLARPDLFEARLVKVLETKDDPQGADNDQLSHSALDQPVSTMSWYGLLFAVLACGCWFSDTDPASRVLTARVFIASSFECLRFANIYVQPSLDTVQAMLIVEYVIANDSNPGVAWNLLASTIRQAQSIGLHVLNENNMPEQSGEHPTWQMAVNMDAMLSSAFDRVPVTTSPYDEAKKVQALSYSNGFISKLHTLHCIILDWQGHSSLEQRHLPLNNATAKYLEEKFNHVFLLESFTADLLNTTENASSAIQARLEHLVINLKTLHFKSNLTLLLLLDEQRGQSHTYLVETLLNSLRNVLCSFLALNQLSAVASRSWDLLHCALSAALTLAMLDRALDADRYREVLSKVVHSFDENQNKEENEERGSDTDAGVVGKPWKHGVDVLRFLLEVP</sequence>
<dbReference type="GO" id="GO:0008270">
    <property type="term" value="F:zinc ion binding"/>
    <property type="evidence" value="ECO:0007669"/>
    <property type="project" value="InterPro"/>
</dbReference>
<keyword evidence="6" id="KW-1185">Reference proteome</keyword>
<dbReference type="GO" id="GO:0006351">
    <property type="term" value="P:DNA-templated transcription"/>
    <property type="evidence" value="ECO:0007669"/>
    <property type="project" value="InterPro"/>
</dbReference>
<dbReference type="GO" id="GO:0003677">
    <property type="term" value="F:DNA binding"/>
    <property type="evidence" value="ECO:0007669"/>
    <property type="project" value="InterPro"/>
</dbReference>
<dbReference type="EMBL" id="MU003845">
    <property type="protein sequence ID" value="KAF2717381.1"/>
    <property type="molecule type" value="Genomic_DNA"/>
</dbReference>
<organism evidence="5 6">
    <name type="scientific">Polychaeton citri CBS 116435</name>
    <dbReference type="NCBI Taxonomy" id="1314669"/>
    <lineage>
        <taxon>Eukaryota</taxon>
        <taxon>Fungi</taxon>
        <taxon>Dikarya</taxon>
        <taxon>Ascomycota</taxon>
        <taxon>Pezizomycotina</taxon>
        <taxon>Dothideomycetes</taxon>
        <taxon>Dothideomycetidae</taxon>
        <taxon>Capnodiales</taxon>
        <taxon>Capnodiaceae</taxon>
        <taxon>Polychaeton</taxon>
    </lineage>
</organism>
<feature type="domain" description="Zn(2)-C6 fungal-type" evidence="4">
    <location>
        <begin position="24"/>
        <end position="55"/>
    </location>
</feature>
<name>A0A9P4Q2Q8_9PEZI</name>
<dbReference type="OrthoDB" id="1747771at2759"/>
<evidence type="ECO:0000256" key="3">
    <source>
        <dbReference type="SAM" id="MobiDB-lite"/>
    </source>
</evidence>
<evidence type="ECO:0000259" key="4">
    <source>
        <dbReference type="PROSITE" id="PS50048"/>
    </source>
</evidence>
<dbReference type="GO" id="GO:0016831">
    <property type="term" value="F:carboxy-lyase activity"/>
    <property type="evidence" value="ECO:0007669"/>
    <property type="project" value="TreeGrafter"/>
</dbReference>
<dbReference type="PANTHER" id="PTHR43374">
    <property type="entry name" value="FLAVIN PRENYLTRANSFERASE"/>
    <property type="match status" value="1"/>
</dbReference>
<dbReference type="SUPFAM" id="SSF57701">
    <property type="entry name" value="Zn2/Cys6 DNA-binding domain"/>
    <property type="match status" value="1"/>
</dbReference>
<dbReference type="InterPro" id="IPR004507">
    <property type="entry name" value="UbiX-like"/>
</dbReference>
<comment type="caution">
    <text evidence="5">The sequence shown here is derived from an EMBL/GenBank/DDBJ whole genome shotgun (WGS) entry which is preliminary data.</text>
</comment>
<dbReference type="Pfam" id="PF00172">
    <property type="entry name" value="Zn_clus"/>
    <property type="match status" value="1"/>
</dbReference>
<evidence type="ECO:0000313" key="6">
    <source>
        <dbReference type="Proteomes" id="UP000799441"/>
    </source>
</evidence>
<dbReference type="PROSITE" id="PS00463">
    <property type="entry name" value="ZN2_CY6_FUNGAL_1"/>
    <property type="match status" value="1"/>
</dbReference>
<feature type="compositionally biased region" description="Polar residues" evidence="3">
    <location>
        <begin position="66"/>
        <end position="75"/>
    </location>
</feature>
<dbReference type="SMART" id="SM00906">
    <property type="entry name" value="Fungal_trans"/>
    <property type="match status" value="1"/>
</dbReference>
<dbReference type="InterPro" id="IPR007219">
    <property type="entry name" value="XnlR_reg_dom"/>
</dbReference>
<dbReference type="Pfam" id="PF04082">
    <property type="entry name" value="Fungal_trans"/>
    <property type="match status" value="1"/>
</dbReference>
<dbReference type="InterPro" id="IPR036864">
    <property type="entry name" value="Zn2-C6_fun-type_DNA-bd_sf"/>
</dbReference>
<keyword evidence="2" id="KW-0539">Nucleus</keyword>
<reference evidence="5" key="1">
    <citation type="journal article" date="2020" name="Stud. Mycol.">
        <title>101 Dothideomycetes genomes: a test case for predicting lifestyles and emergence of pathogens.</title>
        <authorList>
            <person name="Haridas S."/>
            <person name="Albert R."/>
            <person name="Binder M."/>
            <person name="Bloem J."/>
            <person name="Labutti K."/>
            <person name="Salamov A."/>
            <person name="Andreopoulos B."/>
            <person name="Baker S."/>
            <person name="Barry K."/>
            <person name="Bills G."/>
            <person name="Bluhm B."/>
            <person name="Cannon C."/>
            <person name="Castanera R."/>
            <person name="Culley D."/>
            <person name="Daum C."/>
            <person name="Ezra D."/>
            <person name="Gonzalez J."/>
            <person name="Henrissat B."/>
            <person name="Kuo A."/>
            <person name="Liang C."/>
            <person name="Lipzen A."/>
            <person name="Lutzoni F."/>
            <person name="Magnuson J."/>
            <person name="Mondo S."/>
            <person name="Nolan M."/>
            <person name="Ohm R."/>
            <person name="Pangilinan J."/>
            <person name="Park H.-J."/>
            <person name="Ramirez L."/>
            <person name="Alfaro M."/>
            <person name="Sun H."/>
            <person name="Tritt A."/>
            <person name="Yoshinaga Y."/>
            <person name="Zwiers L.-H."/>
            <person name="Turgeon B."/>
            <person name="Goodwin S."/>
            <person name="Spatafora J."/>
            <person name="Crous P."/>
            <person name="Grigoriev I."/>
        </authorList>
    </citation>
    <scope>NUCLEOTIDE SEQUENCE</scope>
    <source>
        <strain evidence="5">CBS 116435</strain>
    </source>
</reference>
<dbReference type="PANTHER" id="PTHR43374:SF1">
    <property type="entry name" value="FLAVIN PRENYLTRANSFERASE PAD1, MITOCHONDRIAL"/>
    <property type="match status" value="1"/>
</dbReference>
<dbReference type="GO" id="GO:0000981">
    <property type="term" value="F:DNA-binding transcription factor activity, RNA polymerase II-specific"/>
    <property type="evidence" value="ECO:0007669"/>
    <property type="project" value="InterPro"/>
</dbReference>